<keyword evidence="1" id="KW-0812">Transmembrane</keyword>
<dbReference type="EMBL" id="OX459952">
    <property type="protein sequence ID" value="CAI9158109.1"/>
    <property type="molecule type" value="Genomic_DNA"/>
</dbReference>
<reference evidence="2" key="1">
    <citation type="submission" date="2023-04" db="EMBL/GenBank/DDBJ databases">
        <authorList>
            <consortium name="ELIXIR-Norway"/>
        </authorList>
    </citation>
    <scope>NUCLEOTIDE SEQUENCE [LARGE SCALE GENOMIC DNA]</scope>
</reference>
<organism evidence="2 3">
    <name type="scientific">Rangifer tarandus platyrhynchus</name>
    <name type="common">Svalbard reindeer</name>
    <dbReference type="NCBI Taxonomy" id="3082113"/>
    <lineage>
        <taxon>Eukaryota</taxon>
        <taxon>Metazoa</taxon>
        <taxon>Chordata</taxon>
        <taxon>Craniata</taxon>
        <taxon>Vertebrata</taxon>
        <taxon>Euteleostomi</taxon>
        <taxon>Mammalia</taxon>
        <taxon>Eutheria</taxon>
        <taxon>Laurasiatheria</taxon>
        <taxon>Artiodactyla</taxon>
        <taxon>Ruminantia</taxon>
        <taxon>Pecora</taxon>
        <taxon>Cervidae</taxon>
        <taxon>Odocoileinae</taxon>
        <taxon>Rangifer</taxon>
    </lineage>
</organism>
<keyword evidence="1" id="KW-0472">Membrane</keyword>
<evidence type="ECO:0000313" key="3">
    <source>
        <dbReference type="Proteomes" id="UP001176941"/>
    </source>
</evidence>
<evidence type="ECO:0000313" key="2">
    <source>
        <dbReference type="EMBL" id="CAI9158109.1"/>
    </source>
</evidence>
<feature type="transmembrane region" description="Helical" evidence="1">
    <location>
        <begin position="7"/>
        <end position="27"/>
    </location>
</feature>
<sequence>MTLWGGFICSFNIYFIYLFGCTMLWHVGSSSLTMIELGSPALGAGILSRWTTREIPLLTVLFLTSGLQNYERYISALLSHLFVAICHGSHRKLIQLPTYVYDKTETLELPRWEGSSCQEGTGGLVSGSGRFPGEGNGSLLQYSCREVPWTEEPGGLQSTGSQSQTRLSDNTTTAKTFQLLSALLTFVSSALCGTPLVVQ</sequence>
<name>A0ABN8Y9Q8_RANTA</name>
<proteinExistence type="predicted"/>
<gene>
    <name evidence="2" type="ORF">MRATA1EN1_LOCUS7071</name>
</gene>
<keyword evidence="3" id="KW-1185">Reference proteome</keyword>
<accession>A0ABN8Y9Q8</accession>
<protein>
    <submittedName>
        <fullName evidence="2">Uncharacterized protein</fullName>
    </submittedName>
</protein>
<keyword evidence="1" id="KW-1133">Transmembrane helix</keyword>
<dbReference type="Proteomes" id="UP001176941">
    <property type="component" value="Chromosome 16"/>
</dbReference>
<evidence type="ECO:0000256" key="1">
    <source>
        <dbReference type="SAM" id="Phobius"/>
    </source>
</evidence>